<gene>
    <name evidence="1" type="ORF">GQS40_06490</name>
</gene>
<name>A0A6L7ADK2_LEULA</name>
<sequence>MARTDKTQIGILLKFFDKKYEESLKKGEIFFSELSLYRSNSDALTSAQADDQEAIHITQLDNKYEEIYFKNPKNGKLVKVDFEGGSVKLELPEADVSNMFISSFVFLNYDTDFDEHDGELSIKESVIEGLSDIANNRPYAVFYVDELIENVKKQFANREYSVYCNLVEYKSQRDFIKTDMSVQPIRLAFTKQEKYASQKEFRILIYNPNGLRPEKLIVPSVELINGAKIFAFESLKQLTATIK</sequence>
<evidence type="ECO:0000313" key="1">
    <source>
        <dbReference type="EMBL" id="MWN21319.1"/>
    </source>
</evidence>
<accession>A0A6L7ADK2</accession>
<proteinExistence type="predicted"/>
<dbReference type="Proteomes" id="UP000478636">
    <property type="component" value="Unassembled WGS sequence"/>
</dbReference>
<protein>
    <submittedName>
        <fullName evidence="1">Uncharacterized protein</fullName>
    </submittedName>
</protein>
<reference evidence="1 2" key="1">
    <citation type="submission" date="2019-12" db="EMBL/GenBank/DDBJ databases">
        <title>Complete genome sequence of Leuconostoc lactis strain AVN1 provides insights into metabolic potential.</title>
        <authorList>
            <person name="Besrour N."/>
            <person name="Najjari A."/>
            <person name="Fhoula I."/>
            <person name="Jaballah S."/>
            <person name="Klibi N."/>
            <person name="Ouzari H.I."/>
        </authorList>
    </citation>
    <scope>NUCLEOTIDE SEQUENCE [LARGE SCALE GENOMIC DNA]</scope>
    <source>
        <strain evidence="1 2">AVN1</strain>
    </source>
</reference>
<evidence type="ECO:0000313" key="2">
    <source>
        <dbReference type="Proteomes" id="UP000478636"/>
    </source>
</evidence>
<dbReference type="AlphaFoldDB" id="A0A6L7ADK2"/>
<dbReference type="EMBL" id="WSZI01000013">
    <property type="protein sequence ID" value="MWN21319.1"/>
    <property type="molecule type" value="Genomic_DNA"/>
</dbReference>
<comment type="caution">
    <text evidence="1">The sequence shown here is derived from an EMBL/GenBank/DDBJ whole genome shotgun (WGS) entry which is preliminary data.</text>
</comment>
<organism evidence="1 2">
    <name type="scientific">Leuconostoc lactis</name>
    <dbReference type="NCBI Taxonomy" id="1246"/>
    <lineage>
        <taxon>Bacteria</taxon>
        <taxon>Bacillati</taxon>
        <taxon>Bacillota</taxon>
        <taxon>Bacilli</taxon>
        <taxon>Lactobacillales</taxon>
        <taxon>Lactobacillaceae</taxon>
        <taxon>Leuconostoc</taxon>
    </lineage>
</organism>